<evidence type="ECO:0000259" key="7">
    <source>
        <dbReference type="Pfam" id="PF05425"/>
    </source>
</evidence>
<evidence type="ECO:0000313" key="9">
    <source>
        <dbReference type="Proteomes" id="UP000321328"/>
    </source>
</evidence>
<keyword evidence="9" id="KW-1185">Reference proteome</keyword>
<feature type="transmembrane region" description="Helical" evidence="6">
    <location>
        <begin position="12"/>
        <end position="33"/>
    </location>
</feature>
<comment type="subcellular location">
    <subcellularLocation>
        <location evidence="1">Cell membrane</location>
        <topology evidence="1">Multi-pass membrane protein</topology>
    </subcellularLocation>
</comment>
<reference evidence="8 9" key="1">
    <citation type="submission" date="2019-07" db="EMBL/GenBank/DDBJ databases">
        <title>Whole genome shotgun sequence of Pseudonocardia asaccharolytica NBRC 16224.</title>
        <authorList>
            <person name="Hosoyama A."/>
            <person name="Uohara A."/>
            <person name="Ohji S."/>
            <person name="Ichikawa N."/>
        </authorList>
    </citation>
    <scope>NUCLEOTIDE SEQUENCE [LARGE SCALE GENOMIC DNA]</scope>
    <source>
        <strain evidence="8 9">NBRC 16224</strain>
    </source>
</reference>
<evidence type="ECO:0000256" key="4">
    <source>
        <dbReference type="ARBA" id="ARBA00022989"/>
    </source>
</evidence>
<dbReference type="Pfam" id="PF05425">
    <property type="entry name" value="CopD"/>
    <property type="match status" value="1"/>
</dbReference>
<evidence type="ECO:0000256" key="2">
    <source>
        <dbReference type="ARBA" id="ARBA00022475"/>
    </source>
</evidence>
<dbReference type="PANTHER" id="PTHR34820:SF4">
    <property type="entry name" value="INNER MEMBRANE PROTEIN YEBZ"/>
    <property type="match status" value="1"/>
</dbReference>
<feature type="transmembrane region" description="Helical" evidence="6">
    <location>
        <begin position="93"/>
        <end position="113"/>
    </location>
</feature>
<dbReference type="InterPro" id="IPR008457">
    <property type="entry name" value="Cu-R_CopD_dom"/>
</dbReference>
<dbReference type="STRING" id="1123024.GCA_000423625_00522"/>
<dbReference type="PANTHER" id="PTHR34820">
    <property type="entry name" value="INNER MEMBRANE PROTEIN YEBZ"/>
    <property type="match status" value="1"/>
</dbReference>
<evidence type="ECO:0000256" key="6">
    <source>
        <dbReference type="SAM" id="Phobius"/>
    </source>
</evidence>
<dbReference type="EMBL" id="BJVI01000002">
    <property type="protein sequence ID" value="GEL16432.1"/>
    <property type="molecule type" value="Genomic_DNA"/>
</dbReference>
<feature type="transmembrane region" description="Helical" evidence="6">
    <location>
        <begin position="236"/>
        <end position="257"/>
    </location>
</feature>
<feature type="transmembrane region" description="Helical" evidence="6">
    <location>
        <begin position="302"/>
        <end position="323"/>
    </location>
</feature>
<dbReference type="Proteomes" id="UP000321328">
    <property type="component" value="Unassembled WGS sequence"/>
</dbReference>
<evidence type="ECO:0000256" key="1">
    <source>
        <dbReference type="ARBA" id="ARBA00004651"/>
    </source>
</evidence>
<comment type="caution">
    <text evidence="8">The sequence shown here is derived from an EMBL/GenBank/DDBJ whole genome shotgun (WGS) entry which is preliminary data.</text>
</comment>
<dbReference type="RefSeq" id="WP_028928737.1">
    <property type="nucleotide sequence ID" value="NZ_AUII01000002.1"/>
</dbReference>
<dbReference type="InterPro" id="IPR032694">
    <property type="entry name" value="CopC/D"/>
</dbReference>
<evidence type="ECO:0000313" key="8">
    <source>
        <dbReference type="EMBL" id="GEL16432.1"/>
    </source>
</evidence>
<accession>A0A511CV32</accession>
<keyword evidence="4 6" id="KW-1133">Transmembrane helix</keyword>
<dbReference type="GO" id="GO:0005886">
    <property type="term" value="C:plasma membrane"/>
    <property type="evidence" value="ECO:0007669"/>
    <property type="project" value="UniProtKB-SubCell"/>
</dbReference>
<organism evidence="8 9">
    <name type="scientific">Pseudonocardia asaccharolytica DSM 44247 = NBRC 16224</name>
    <dbReference type="NCBI Taxonomy" id="1123024"/>
    <lineage>
        <taxon>Bacteria</taxon>
        <taxon>Bacillati</taxon>
        <taxon>Actinomycetota</taxon>
        <taxon>Actinomycetes</taxon>
        <taxon>Pseudonocardiales</taxon>
        <taxon>Pseudonocardiaceae</taxon>
        <taxon>Pseudonocardia</taxon>
    </lineage>
</organism>
<feature type="transmembrane region" description="Helical" evidence="6">
    <location>
        <begin position="196"/>
        <end position="224"/>
    </location>
</feature>
<feature type="domain" description="Copper resistance protein D" evidence="7">
    <location>
        <begin position="231"/>
        <end position="323"/>
    </location>
</feature>
<sequence>MSQAIARPGPVAWLQPAVWTGLAIAAAVLASALAGSLGGAPFATFVGAAASRAAIDLAAVGCVGLALIGVLLPTRAATQRQTADLRERVDRSLVALGGGWVVLVLVGIVYRAAEAFAVQVTDLEGGELARWATQLAAGRGMLLTAGCAATVLGCAVVRVLRPEQIPVRVVLVAAILGALTPSVTGHAGSASTDHQLAATLVAMHVAATALWVGGLGATLVLIAHRAVLLGAVLPRFSRLAGVCLGGVVLTGGLNALIRLPTVAALWTTSYGWLVVTKTVCVILLGYLGLLARRRLAAGRTPVLRWAGLETMIMAATLGVAAALTQTAI</sequence>
<keyword evidence="3 6" id="KW-0812">Transmembrane</keyword>
<gene>
    <name evidence="8" type="ORF">PA7_02690</name>
</gene>
<name>A0A511CV32_9PSEU</name>
<protein>
    <recommendedName>
        <fullName evidence="7">Copper resistance protein D domain-containing protein</fullName>
    </recommendedName>
</protein>
<feature type="transmembrane region" description="Helical" evidence="6">
    <location>
        <begin position="269"/>
        <end position="290"/>
    </location>
</feature>
<dbReference type="OrthoDB" id="3518068at2"/>
<proteinExistence type="predicted"/>
<keyword evidence="5 6" id="KW-0472">Membrane</keyword>
<dbReference type="GO" id="GO:0006825">
    <property type="term" value="P:copper ion transport"/>
    <property type="evidence" value="ECO:0007669"/>
    <property type="project" value="InterPro"/>
</dbReference>
<evidence type="ECO:0000256" key="5">
    <source>
        <dbReference type="ARBA" id="ARBA00023136"/>
    </source>
</evidence>
<feature type="transmembrane region" description="Helical" evidence="6">
    <location>
        <begin position="53"/>
        <end position="72"/>
    </location>
</feature>
<dbReference type="AlphaFoldDB" id="A0A511CV32"/>
<keyword evidence="2" id="KW-1003">Cell membrane</keyword>
<evidence type="ECO:0000256" key="3">
    <source>
        <dbReference type="ARBA" id="ARBA00022692"/>
    </source>
</evidence>
<feature type="transmembrane region" description="Helical" evidence="6">
    <location>
        <begin position="140"/>
        <end position="160"/>
    </location>
</feature>
<feature type="transmembrane region" description="Helical" evidence="6">
    <location>
        <begin position="167"/>
        <end position="184"/>
    </location>
</feature>